<comment type="caution">
    <text evidence="4">The sequence shown here is derived from an EMBL/GenBank/DDBJ whole genome shotgun (WGS) entry which is preliminary data.</text>
</comment>
<dbReference type="PRINTS" id="PR00111">
    <property type="entry name" value="ABHYDROLASE"/>
</dbReference>
<dbReference type="SUPFAM" id="SSF53474">
    <property type="entry name" value="alpha/beta-Hydrolases"/>
    <property type="match status" value="1"/>
</dbReference>
<organism evidence="4 5">
    <name type="scientific">Elstera cyanobacteriorum</name>
    <dbReference type="NCBI Taxonomy" id="2022747"/>
    <lineage>
        <taxon>Bacteria</taxon>
        <taxon>Pseudomonadati</taxon>
        <taxon>Pseudomonadota</taxon>
        <taxon>Alphaproteobacteria</taxon>
        <taxon>Rhodospirillales</taxon>
        <taxon>Rhodospirillaceae</taxon>
        <taxon>Elstera</taxon>
    </lineage>
</organism>
<keyword evidence="2" id="KW-0378">Hydrolase</keyword>
<gene>
    <name evidence="4" type="ORF">CHR90_11510</name>
</gene>
<keyword evidence="5" id="KW-1185">Reference proteome</keyword>
<sequence length="271" mass="29458">MSVSQALNARMLGTGDDILVLAHGFGTNQSVWSRMLPALAARYRVLLFDLPCAGSSAADFFDIRRHGTLDGYIEDLLHVLTEQKVQHCTYVGHSLSGMIGLLAARRVPQRFDRLIMIGASPRYLNAPGYGGGMDPSGVGQLLDAIDTVFQTWAKSYAPIALKRAMDHPATQEFTESLLSMRPDIALLTAKLIFSIDFRADLPECPVSTAILQTRDDPAVPQAVATYLHAHIPGSDLRIIETTGHLPHLTDPGLMLEALAPYLPPTPPPTTH</sequence>
<dbReference type="PANTHER" id="PTHR43039">
    <property type="entry name" value="ESTERASE-RELATED"/>
    <property type="match status" value="1"/>
</dbReference>
<name>A0A255XPH8_9PROT</name>
<evidence type="ECO:0000313" key="4">
    <source>
        <dbReference type="EMBL" id="OYQ18869.1"/>
    </source>
</evidence>
<dbReference type="Pfam" id="PF12697">
    <property type="entry name" value="Abhydrolase_6"/>
    <property type="match status" value="1"/>
</dbReference>
<dbReference type="AlphaFoldDB" id="A0A255XPH8"/>
<dbReference type="InterPro" id="IPR000073">
    <property type="entry name" value="AB_hydrolase_1"/>
</dbReference>
<dbReference type="Proteomes" id="UP000216361">
    <property type="component" value="Unassembled WGS sequence"/>
</dbReference>
<dbReference type="GO" id="GO:0016787">
    <property type="term" value="F:hydrolase activity"/>
    <property type="evidence" value="ECO:0007669"/>
    <property type="project" value="UniProtKB-KW"/>
</dbReference>
<feature type="domain" description="AB hydrolase-1" evidence="3">
    <location>
        <begin position="19"/>
        <end position="254"/>
    </location>
</feature>
<evidence type="ECO:0000313" key="5">
    <source>
        <dbReference type="Proteomes" id="UP000216361"/>
    </source>
</evidence>
<comment type="similarity">
    <text evidence="1">Belongs to the AB hydrolase superfamily.</text>
</comment>
<accession>A0A255XPH8</accession>
<dbReference type="EMBL" id="NOXS01000032">
    <property type="protein sequence ID" value="OYQ18869.1"/>
    <property type="molecule type" value="Genomic_DNA"/>
</dbReference>
<reference evidence="4 5" key="1">
    <citation type="submission" date="2017-07" db="EMBL/GenBank/DDBJ databases">
        <title>Elstera cyanobacteriorum sp. nov., a novel bacterium isolated from cyanobacterial aggregates in a eutrophic lake.</title>
        <authorList>
            <person name="Cai H."/>
        </authorList>
    </citation>
    <scope>NUCLEOTIDE SEQUENCE [LARGE SCALE GENOMIC DNA]</scope>
    <source>
        <strain evidence="4 5">TH019</strain>
    </source>
</reference>
<dbReference type="InterPro" id="IPR029058">
    <property type="entry name" value="AB_hydrolase_fold"/>
</dbReference>
<proteinExistence type="inferred from homology"/>
<dbReference type="RefSeq" id="WP_094409133.1">
    <property type="nucleotide sequence ID" value="NZ_BMJZ01000001.1"/>
</dbReference>
<evidence type="ECO:0000256" key="1">
    <source>
        <dbReference type="ARBA" id="ARBA00008645"/>
    </source>
</evidence>
<evidence type="ECO:0000256" key="2">
    <source>
        <dbReference type="ARBA" id="ARBA00022801"/>
    </source>
</evidence>
<evidence type="ECO:0000259" key="3">
    <source>
        <dbReference type="Pfam" id="PF12697"/>
    </source>
</evidence>
<protein>
    <recommendedName>
        <fullName evidence="3">AB hydrolase-1 domain-containing protein</fullName>
    </recommendedName>
</protein>
<dbReference type="FunFam" id="3.40.50.1820:FF:000042">
    <property type="entry name" value="probable strigolactone esterase DAD2"/>
    <property type="match status" value="1"/>
</dbReference>
<dbReference type="Gene3D" id="3.40.50.1820">
    <property type="entry name" value="alpha/beta hydrolase"/>
    <property type="match status" value="1"/>
</dbReference>
<dbReference type="OrthoDB" id="8680283at2"/>